<proteinExistence type="predicted"/>
<reference evidence="1" key="1">
    <citation type="submission" date="2019-08" db="EMBL/GenBank/DDBJ databases">
        <authorList>
            <person name="Kucharzyk K."/>
            <person name="Murdoch R.W."/>
            <person name="Higgins S."/>
            <person name="Loffler F."/>
        </authorList>
    </citation>
    <scope>NUCLEOTIDE SEQUENCE</scope>
</reference>
<comment type="caution">
    <text evidence="1">The sequence shown here is derived from an EMBL/GenBank/DDBJ whole genome shotgun (WGS) entry which is preliminary data.</text>
</comment>
<protein>
    <submittedName>
        <fullName evidence="1">Uncharacterized protein</fullName>
    </submittedName>
</protein>
<accession>A0A644YN41</accession>
<dbReference type="AlphaFoldDB" id="A0A644YN41"/>
<dbReference type="EMBL" id="VSSQ01005589">
    <property type="protein sequence ID" value="MPM29719.1"/>
    <property type="molecule type" value="Genomic_DNA"/>
</dbReference>
<evidence type="ECO:0000313" key="1">
    <source>
        <dbReference type="EMBL" id="MPM29719.1"/>
    </source>
</evidence>
<gene>
    <name evidence="1" type="ORF">SDC9_76259</name>
</gene>
<name>A0A644YN41_9ZZZZ</name>
<organism evidence="1">
    <name type="scientific">bioreactor metagenome</name>
    <dbReference type="NCBI Taxonomy" id="1076179"/>
    <lineage>
        <taxon>unclassified sequences</taxon>
        <taxon>metagenomes</taxon>
        <taxon>ecological metagenomes</taxon>
    </lineage>
</organism>
<sequence length="159" mass="18665">MFRVDDGVRIRQGSRQFVMVGNNDVDPHFFCHRYWFVAGNPVIASQDQLRPVFDQFFECGSIWAIPIREAIRQIIADIAAQHFDRFHKYAGTCDTIRIVVPVNDDFLSRFNSFSQAMDRFIHIVQQIRIMEFHFGPIDESCDLFFCFQSPLHAKHDESF</sequence>